<evidence type="ECO:0000256" key="3">
    <source>
        <dbReference type="SAM" id="Phobius"/>
    </source>
</evidence>
<feature type="region of interest" description="Disordered" evidence="2">
    <location>
        <begin position="555"/>
        <end position="575"/>
    </location>
</feature>
<feature type="compositionally biased region" description="Polar residues" evidence="2">
    <location>
        <begin position="721"/>
        <end position="730"/>
    </location>
</feature>
<dbReference type="Proteomes" id="UP001295740">
    <property type="component" value="Unassembled WGS sequence"/>
</dbReference>
<feature type="coiled-coil region" evidence="1">
    <location>
        <begin position="212"/>
        <end position="259"/>
    </location>
</feature>
<comment type="caution">
    <text evidence="4">The sequence shown here is derived from an EMBL/GenBank/DDBJ whole genome shotgun (WGS) entry which is preliminary data.</text>
</comment>
<evidence type="ECO:0000256" key="1">
    <source>
        <dbReference type="SAM" id="Coils"/>
    </source>
</evidence>
<feature type="region of interest" description="Disordered" evidence="2">
    <location>
        <begin position="84"/>
        <end position="106"/>
    </location>
</feature>
<name>A0AAI8VYX7_9PEZI</name>
<gene>
    <name evidence="4" type="ORF">KHLLAP_LOCUS14095</name>
</gene>
<feature type="compositionally biased region" description="Basic and acidic residues" evidence="2">
    <location>
        <begin position="45"/>
        <end position="62"/>
    </location>
</feature>
<reference evidence="4" key="1">
    <citation type="submission" date="2023-10" db="EMBL/GenBank/DDBJ databases">
        <authorList>
            <person name="Hackl T."/>
        </authorList>
    </citation>
    <scope>NUCLEOTIDE SEQUENCE</scope>
</reference>
<keyword evidence="3" id="KW-0472">Membrane</keyword>
<keyword evidence="5" id="KW-1185">Reference proteome</keyword>
<feature type="compositionally biased region" description="Low complexity" evidence="2">
    <location>
        <begin position="886"/>
        <end position="899"/>
    </location>
</feature>
<proteinExistence type="predicted"/>
<dbReference type="AlphaFoldDB" id="A0AAI8VYX7"/>
<dbReference type="EMBL" id="CAUWAG010000020">
    <property type="protein sequence ID" value="CAJ2513627.1"/>
    <property type="molecule type" value="Genomic_DNA"/>
</dbReference>
<keyword evidence="3" id="KW-0812">Transmembrane</keyword>
<feature type="compositionally biased region" description="Basic and acidic residues" evidence="2">
    <location>
        <begin position="731"/>
        <end position="740"/>
    </location>
</feature>
<keyword evidence="1" id="KW-0175">Coiled coil</keyword>
<feature type="region of interest" description="Disordered" evidence="2">
    <location>
        <begin position="450"/>
        <end position="533"/>
    </location>
</feature>
<sequence>MSPTRACSAANDGRPALPPKRASSFAGLLSKILPSHRPEQGGTRRPKDATGDTDSAYHDLKINPNELRDWNVARDRPARVVAAAAAAEESSPRRGHSWSPRKGDSKFVEDLAPNTAQRLAPNVPDRHPPPRPVTAPSTSLLKSDSMTQAEISELLKAKEKSRRQRRSLKASGDWLGPQGADPYTGEFPVLSPTDTLSSDTTTLSTRDRLAGLMRQKEEAKLAYQQVKLLEEEEKERAKREKEHAKLNKIERAKDELRREQSLVKWSQHKRHWSSAAEPNLSPIAQSMDSLALGNGPEEITVIPNYSRPSPSPAGARTVVTGPLEPLSSENKQLRKHEHRFDPSTDTIIHNTSVNLPPPRLPFTAPAVPPPTLPLDNEQSDLVRSKSEKHFLWRRRRRTIGPGELVREPAAGAGISTSVTEGRLVSSSLVHLPTTTNHFADLAIPDHRLHLMSPDPVGKHDNPSSPSVGYPSISPTRKRQGVLDGTQILTPTTDTQSHRAESHLPSQGTSVATVTSSQSKLKGLMKPPSIPRKLAPSRLVSAPANETHKLLTSIHDSLNRTDKDPSGETLGSQSEHLPVDIQGRISPEWAGNVLHHMDSRIELVKRESASIHTTITTGSDPAQPSQHDDTPSQLQVPNGQPDSVADTNGGLVTPTSPKGQPPHCVESTPATYERTIPSRPTTPPNGSQRLVHAQKTAETDTVSDRPVTPDQDRTPKAHHPSTPGSCRTPRQTVHEKSRDSLEEAGQGTVTPPPRYVDFTEGSAPAVRTPEKEPKYKSTSPIRNLQGKFRRARPRQSPYEHTEAMVQDAARIAMQRSRAKEVMNRSPIRASRLPGPIDKPPPLPQKKEKKGQQHPDHDGSANAGTGVLSRLKSFGRGQQQRGKEKDTQSQNQNQNQNQNQKKQSDDAKQKTKTNGVSSEKRKPPADGADANAFMVMGHGFIMVYMVLLGLACAWWTVARPAFDQTSDLWKRRRGQRSSWEDVSVFAAAAALCAVGAVATWFVLTGVGWVLGV</sequence>
<feature type="compositionally biased region" description="Basic and acidic residues" evidence="2">
    <location>
        <begin position="556"/>
        <end position="565"/>
    </location>
</feature>
<feature type="region of interest" description="Disordered" evidence="2">
    <location>
        <begin position="1"/>
        <end position="62"/>
    </location>
</feature>
<feature type="region of interest" description="Disordered" evidence="2">
    <location>
        <begin position="118"/>
        <end position="180"/>
    </location>
</feature>
<evidence type="ECO:0000313" key="4">
    <source>
        <dbReference type="EMBL" id="CAJ2513627.1"/>
    </source>
</evidence>
<feature type="compositionally biased region" description="Polar residues" evidence="2">
    <location>
        <begin position="503"/>
        <end position="519"/>
    </location>
</feature>
<feature type="transmembrane region" description="Helical" evidence="3">
    <location>
        <begin position="980"/>
        <end position="1008"/>
    </location>
</feature>
<feature type="compositionally biased region" description="Polar residues" evidence="2">
    <location>
        <begin position="140"/>
        <end position="150"/>
    </location>
</feature>
<keyword evidence="3" id="KW-1133">Transmembrane helix</keyword>
<feature type="region of interest" description="Disordered" evidence="2">
    <location>
        <begin position="614"/>
        <end position="926"/>
    </location>
</feature>
<accession>A0AAI8VYX7</accession>
<feature type="transmembrane region" description="Helical" evidence="3">
    <location>
        <begin position="939"/>
        <end position="960"/>
    </location>
</feature>
<evidence type="ECO:0000256" key="2">
    <source>
        <dbReference type="SAM" id="MobiDB-lite"/>
    </source>
</evidence>
<feature type="compositionally biased region" description="Polar residues" evidence="2">
    <location>
        <begin position="614"/>
        <end position="640"/>
    </location>
</feature>
<protein>
    <submittedName>
        <fullName evidence="4">Uu.00g017460.m01.CDS01</fullName>
    </submittedName>
</protein>
<feature type="compositionally biased region" description="Basic and acidic residues" evidence="2">
    <location>
        <begin position="848"/>
        <end position="857"/>
    </location>
</feature>
<evidence type="ECO:0000313" key="5">
    <source>
        <dbReference type="Proteomes" id="UP001295740"/>
    </source>
</evidence>
<feature type="compositionally biased region" description="Basic residues" evidence="2">
    <location>
        <begin position="159"/>
        <end position="168"/>
    </location>
</feature>
<organism evidence="4 5">
    <name type="scientific">Anthostomella pinea</name>
    <dbReference type="NCBI Taxonomy" id="933095"/>
    <lineage>
        <taxon>Eukaryota</taxon>
        <taxon>Fungi</taxon>
        <taxon>Dikarya</taxon>
        <taxon>Ascomycota</taxon>
        <taxon>Pezizomycotina</taxon>
        <taxon>Sordariomycetes</taxon>
        <taxon>Xylariomycetidae</taxon>
        <taxon>Xylariales</taxon>
        <taxon>Xylariaceae</taxon>
        <taxon>Anthostomella</taxon>
    </lineage>
</organism>